<dbReference type="PANTHER" id="PTHR10774">
    <property type="entry name" value="EXTENDED SYNAPTOTAGMIN-RELATED"/>
    <property type="match status" value="1"/>
</dbReference>
<dbReference type="GO" id="GO:0008289">
    <property type="term" value="F:lipid binding"/>
    <property type="evidence" value="ECO:0007669"/>
    <property type="project" value="InterPro"/>
</dbReference>
<keyword evidence="2" id="KW-0812">Transmembrane</keyword>
<dbReference type="PROSITE" id="PS50004">
    <property type="entry name" value="C2"/>
    <property type="match status" value="2"/>
</dbReference>
<comment type="caution">
    <text evidence="4">The sequence shown here is derived from an EMBL/GenBank/DDBJ whole genome shotgun (WGS) entry which is preliminary data.</text>
</comment>
<keyword evidence="2" id="KW-1133">Transmembrane helix</keyword>
<sequence length="818" mass="90028">MGGEVAARLHSLEATVQRLGSSAGVFPFLLGCLVASCVLLAAGAAVGLTWWQRQRQRWRLEHAANLAKDDDESVATLRRLLGDALPAFAIDPAAARVDFINALTAQLWPHAERAASRLLLKDGFLERLLNETSFWRPRMLMGATLGVQAVVLGQEPPRVTGIKTLPVQVDGSGGGGLAGEALMELSFAWASKMEVKLLVTMLRRRSAGARGLGSLLAPASRLKASWLAALLVPCVKQYLQVGVSNLSAKGTVRIAIKPLLDELPVAGGIKISFLGAPEFRYDMSTLGGNPYLLPGVEAAVTSFIKHNVLRPFTYPEGFTYSLVSERASAFEKPEGLLEADPYVCLWTRETRKMHTAVRSYTLNPVWQETFTFLVHSARHQNLTLELYDSDMLRSDDLIGRLSVPLKSLDLTPGAVNDLVLPVPRAGKKKRYSRHISSEQPSEQHAAEQQRVLRVSDHIDQLRQLASNPLDALRRKECQLHITATYLPLTEQELAAMEREAGRQRSGGGLAAMQRVSTLAATSPRIANLLHSGVLYVYLDRAENLVSSTAQGFTRNLTVKVRVGGVTKTTERGKASQVSFRHRSNPVFDETLELVLDGSLTRQADLAIHVEVWVQHFVLRDTFKGRVSIPLRQVLERRRLRDTWPLEGVRQEEANRLPIDASVVKMQKGILLRAANHAISETPVPRPPADYNHLDTAVYASLLKSADPQHLLLAAVPFSERAGTRVLLVYDASSAGEVNQMATRLTMRLHEGLKVEGRKPGEADIQRVVDAFREGKYDYNKDREGEEGEVEPPFAWAPSALDVNKDDAGEDLADALHDA</sequence>
<dbReference type="CDD" id="cd21677">
    <property type="entry name" value="SMP_SYT"/>
    <property type="match status" value="1"/>
</dbReference>
<reference evidence="4" key="1">
    <citation type="submission" date="2020-11" db="EMBL/GenBank/DDBJ databases">
        <title>Chlorella ohadii genome sequencing and assembly.</title>
        <authorList>
            <person name="Murik O."/>
            <person name="Treves H."/>
            <person name="Kedem I."/>
            <person name="Shotland Y."/>
            <person name="Kaplan A."/>
        </authorList>
    </citation>
    <scope>NUCLEOTIDE SEQUENCE</scope>
    <source>
        <strain evidence="4">1</strain>
    </source>
</reference>
<evidence type="ECO:0000313" key="5">
    <source>
        <dbReference type="Proteomes" id="UP001205105"/>
    </source>
</evidence>
<feature type="domain" description="C2" evidence="3">
    <location>
        <begin position="300"/>
        <end position="418"/>
    </location>
</feature>
<organism evidence="4 5">
    <name type="scientific">Chlorella ohadii</name>
    <dbReference type="NCBI Taxonomy" id="2649997"/>
    <lineage>
        <taxon>Eukaryota</taxon>
        <taxon>Viridiplantae</taxon>
        <taxon>Chlorophyta</taxon>
        <taxon>core chlorophytes</taxon>
        <taxon>Trebouxiophyceae</taxon>
        <taxon>Chlorellales</taxon>
        <taxon>Chlorellaceae</taxon>
        <taxon>Chlorella clade</taxon>
        <taxon>Chlorella</taxon>
    </lineage>
</organism>
<dbReference type="InterPro" id="IPR035892">
    <property type="entry name" value="C2_domain_sf"/>
</dbReference>
<evidence type="ECO:0000256" key="2">
    <source>
        <dbReference type="SAM" id="Phobius"/>
    </source>
</evidence>
<dbReference type="CDD" id="cd00030">
    <property type="entry name" value="C2"/>
    <property type="match status" value="2"/>
</dbReference>
<dbReference type="InterPro" id="IPR000008">
    <property type="entry name" value="C2_dom"/>
</dbReference>
<accession>A0AAD5H9L0</accession>
<dbReference type="SMART" id="SM00239">
    <property type="entry name" value="C2"/>
    <property type="match status" value="2"/>
</dbReference>
<dbReference type="Pfam" id="PF00168">
    <property type="entry name" value="C2"/>
    <property type="match status" value="2"/>
</dbReference>
<feature type="region of interest" description="Disordered" evidence="1">
    <location>
        <begin position="778"/>
        <end position="818"/>
    </location>
</feature>
<dbReference type="AlphaFoldDB" id="A0AAD5H9L0"/>
<keyword evidence="2" id="KW-0472">Membrane</keyword>
<evidence type="ECO:0000313" key="4">
    <source>
        <dbReference type="EMBL" id="KAI7845317.1"/>
    </source>
</evidence>
<proteinExistence type="predicted"/>
<gene>
    <name evidence="4" type="ORF">COHA_001159</name>
</gene>
<feature type="domain" description="C2" evidence="3">
    <location>
        <begin position="514"/>
        <end position="644"/>
    </location>
</feature>
<feature type="region of interest" description="Disordered" evidence="1">
    <location>
        <begin position="429"/>
        <end position="449"/>
    </location>
</feature>
<dbReference type="GO" id="GO:0005783">
    <property type="term" value="C:endoplasmic reticulum"/>
    <property type="evidence" value="ECO:0007669"/>
    <property type="project" value="TreeGrafter"/>
</dbReference>
<dbReference type="PANTHER" id="PTHR10774:SF190">
    <property type="entry name" value="C2 CALCIUM_LIPID-BINDING ENDONUCLEASE_EXONUCLEASE_PHOSPHATASE-RELATED"/>
    <property type="match status" value="1"/>
</dbReference>
<keyword evidence="5" id="KW-1185">Reference proteome</keyword>
<dbReference type="Gene3D" id="2.60.40.150">
    <property type="entry name" value="C2 domain"/>
    <property type="match status" value="2"/>
</dbReference>
<name>A0AAD5H9L0_9CHLO</name>
<protein>
    <recommendedName>
        <fullName evidence="3">C2 domain-containing protein</fullName>
    </recommendedName>
</protein>
<evidence type="ECO:0000259" key="3">
    <source>
        <dbReference type="PROSITE" id="PS50004"/>
    </source>
</evidence>
<feature type="transmembrane region" description="Helical" evidence="2">
    <location>
        <begin position="28"/>
        <end position="51"/>
    </location>
</feature>
<dbReference type="InterPro" id="IPR045050">
    <property type="entry name" value="Synaptotagmin_plant"/>
</dbReference>
<dbReference type="EMBL" id="JADXDR010000019">
    <property type="protein sequence ID" value="KAI7845317.1"/>
    <property type="molecule type" value="Genomic_DNA"/>
</dbReference>
<dbReference type="SUPFAM" id="SSF49562">
    <property type="entry name" value="C2 domain (Calcium/lipid-binding domain, CaLB)"/>
    <property type="match status" value="2"/>
</dbReference>
<evidence type="ECO:0000256" key="1">
    <source>
        <dbReference type="SAM" id="MobiDB-lite"/>
    </source>
</evidence>
<dbReference type="Proteomes" id="UP001205105">
    <property type="component" value="Unassembled WGS sequence"/>
</dbReference>